<feature type="non-terminal residue" evidence="1">
    <location>
        <position position="1"/>
    </location>
</feature>
<protein>
    <submittedName>
        <fullName evidence="1">Uncharacterized protein</fullName>
    </submittedName>
</protein>
<dbReference type="RefSeq" id="WP_181442693.1">
    <property type="nucleotide sequence ID" value="NZ_PYBW01000349.1"/>
</dbReference>
<comment type="caution">
    <text evidence="1">The sequence shown here is derived from an EMBL/GenBank/DDBJ whole genome shotgun (WGS) entry which is preliminary data.</text>
</comment>
<evidence type="ECO:0000313" key="2">
    <source>
        <dbReference type="Proteomes" id="UP000248039"/>
    </source>
</evidence>
<dbReference type="EMBL" id="PYBW01000349">
    <property type="protein sequence ID" value="PYC61620.1"/>
    <property type="molecule type" value="Genomic_DNA"/>
</dbReference>
<name>A0A2V4NWK9_9ACTN</name>
<sequence>TEAASVEPNGATADVTSGTISADGRYAEFTSLDNDYRAPSQVMVRDLEHGSTVLVSAAPDGSAADQDASLAG</sequence>
<accession>A0A2V4NWK9</accession>
<reference evidence="1 2" key="1">
    <citation type="submission" date="2018-03" db="EMBL/GenBank/DDBJ databases">
        <title>Bioinformatic expansion and discovery of thiopeptide antibiotics.</title>
        <authorList>
            <person name="Schwalen C.J."/>
            <person name="Hudson G.A."/>
            <person name="Mitchell D.A."/>
        </authorList>
    </citation>
    <scope>NUCLEOTIDE SEQUENCE [LARGE SCALE GENOMIC DNA]</scope>
    <source>
        <strain evidence="1 2">ATCC 21389</strain>
    </source>
</reference>
<organism evidence="1 2">
    <name type="scientific">Streptomyces tateyamensis</name>
    <dbReference type="NCBI Taxonomy" id="565073"/>
    <lineage>
        <taxon>Bacteria</taxon>
        <taxon>Bacillati</taxon>
        <taxon>Actinomycetota</taxon>
        <taxon>Actinomycetes</taxon>
        <taxon>Kitasatosporales</taxon>
        <taxon>Streptomycetaceae</taxon>
        <taxon>Streptomyces</taxon>
    </lineage>
</organism>
<evidence type="ECO:0000313" key="1">
    <source>
        <dbReference type="EMBL" id="PYC61620.1"/>
    </source>
</evidence>
<feature type="non-terminal residue" evidence="1">
    <location>
        <position position="72"/>
    </location>
</feature>
<dbReference type="AlphaFoldDB" id="A0A2V4NWK9"/>
<keyword evidence="2" id="KW-1185">Reference proteome</keyword>
<gene>
    <name evidence="1" type="ORF">C7C46_33680</name>
</gene>
<proteinExistence type="predicted"/>
<dbReference type="Proteomes" id="UP000248039">
    <property type="component" value="Unassembled WGS sequence"/>
</dbReference>